<keyword evidence="3" id="KW-1185">Reference proteome</keyword>
<evidence type="ECO:0000256" key="1">
    <source>
        <dbReference type="SAM" id="MobiDB-lite"/>
    </source>
</evidence>
<gene>
    <name evidence="2" type="ORF">SEMRO_3740_G129351.1</name>
</gene>
<feature type="region of interest" description="Disordered" evidence="1">
    <location>
        <begin position="113"/>
        <end position="137"/>
    </location>
</feature>
<dbReference type="AlphaFoldDB" id="A0A9N8F4U6"/>
<accession>A0A9N8F4U6</accession>
<organism evidence="2 3">
    <name type="scientific">Seminavis robusta</name>
    <dbReference type="NCBI Taxonomy" id="568900"/>
    <lineage>
        <taxon>Eukaryota</taxon>
        <taxon>Sar</taxon>
        <taxon>Stramenopiles</taxon>
        <taxon>Ochrophyta</taxon>
        <taxon>Bacillariophyta</taxon>
        <taxon>Bacillariophyceae</taxon>
        <taxon>Bacillariophycidae</taxon>
        <taxon>Naviculales</taxon>
        <taxon>Naviculaceae</taxon>
        <taxon>Seminavis</taxon>
    </lineage>
</organism>
<dbReference type="EMBL" id="CAICTM010003738">
    <property type="protein sequence ID" value="CAB9531616.1"/>
    <property type="molecule type" value="Genomic_DNA"/>
</dbReference>
<reference evidence="2" key="1">
    <citation type="submission" date="2020-06" db="EMBL/GenBank/DDBJ databases">
        <authorList>
            <consortium name="Plant Systems Biology data submission"/>
        </authorList>
    </citation>
    <scope>NUCLEOTIDE SEQUENCE</scope>
    <source>
        <strain evidence="2">D6</strain>
    </source>
</reference>
<sequence>MNGVVIEILTKALEKIKQKIQELSRVKLRSLLYNRAKSRKIKKVGGGRFVDSLDDVRKLMEDRKKSPVFRSTRRAEKHIPICYLLFSHCRWPKKSHCQPLLSYDRIFRNNNSPVNLTPKATDSPESLESNRSSNRIDPRLTSVNRSIFPRPYLFSVLVPLPPYGSNDSLYHQEGLHEIPAVTTEKRITPVFLLSHRPLVVSPDVLVGTDTSCYCSHSPIDI</sequence>
<comment type="caution">
    <text evidence="2">The sequence shown here is derived from an EMBL/GenBank/DDBJ whole genome shotgun (WGS) entry which is preliminary data.</text>
</comment>
<protein>
    <submittedName>
        <fullName evidence="2">Uncharacterized protein</fullName>
    </submittedName>
</protein>
<evidence type="ECO:0000313" key="2">
    <source>
        <dbReference type="EMBL" id="CAB9531616.1"/>
    </source>
</evidence>
<dbReference type="Proteomes" id="UP001153069">
    <property type="component" value="Unassembled WGS sequence"/>
</dbReference>
<proteinExistence type="predicted"/>
<evidence type="ECO:0000313" key="3">
    <source>
        <dbReference type="Proteomes" id="UP001153069"/>
    </source>
</evidence>
<name>A0A9N8F4U6_9STRA</name>